<dbReference type="InterPro" id="IPR044862">
    <property type="entry name" value="Pro_4_hyd_alph_FE2OG_OXY"/>
</dbReference>
<dbReference type="Proteomes" id="UP000308730">
    <property type="component" value="Unassembled WGS sequence"/>
</dbReference>
<proteinExistence type="predicted"/>
<organism evidence="2 3">
    <name type="scientific">Antrodiella citrinella</name>
    <dbReference type="NCBI Taxonomy" id="2447956"/>
    <lineage>
        <taxon>Eukaryota</taxon>
        <taxon>Fungi</taxon>
        <taxon>Dikarya</taxon>
        <taxon>Basidiomycota</taxon>
        <taxon>Agaricomycotina</taxon>
        <taxon>Agaricomycetes</taxon>
        <taxon>Polyporales</taxon>
        <taxon>Steccherinaceae</taxon>
        <taxon>Antrodiella</taxon>
    </lineage>
</organism>
<dbReference type="OrthoDB" id="27483at2759"/>
<reference evidence="2 3" key="1">
    <citation type="submission" date="2019-02" db="EMBL/GenBank/DDBJ databases">
        <title>Genome sequencing of the rare red list fungi Antrodiella citrinella (Flaviporus citrinellus).</title>
        <authorList>
            <person name="Buettner E."/>
            <person name="Kellner H."/>
        </authorList>
    </citation>
    <scope>NUCLEOTIDE SEQUENCE [LARGE SCALE GENOMIC DNA]</scope>
    <source>
        <strain evidence="2 3">DSM 108506</strain>
    </source>
</reference>
<dbReference type="Pfam" id="PF13640">
    <property type="entry name" value="2OG-FeII_Oxy_3"/>
    <property type="match status" value="1"/>
</dbReference>
<keyword evidence="3" id="KW-1185">Reference proteome</keyword>
<sequence>MAEKCGDISGQDQAVSTTLSVLESLRDAIQYPPPHCSGVVPVCAEDLILFHGRGENACRLDFTTATEESLERLSQACEPATFGLNHEDVLDETYRKAGKIDAEHFMSTFDLDLSGILPLVSGKLLEVRGEDTLRAERYKINVYGKDAFFKAHKDTPRSQNMFGSLVIVFPTKHEGGALILRDYDEEWTFDSAKIISEHDGLCVGYAAFYSDVEHEVAVVQSGYRVTLTYNLYRVLPWTIPSIAYTLASADVPVKTVLEAYS</sequence>
<dbReference type="AlphaFoldDB" id="A0A4V6S1R8"/>
<feature type="domain" description="Prolyl 4-hydroxylase alpha subunit Fe(2+) 2OG dioxygenase" evidence="1">
    <location>
        <begin position="139"/>
        <end position="231"/>
    </location>
</feature>
<protein>
    <recommendedName>
        <fullName evidence="1">Prolyl 4-hydroxylase alpha subunit Fe(2+) 2OG dioxygenase domain-containing protein</fullName>
    </recommendedName>
</protein>
<name>A0A4V6S1R8_9APHY</name>
<evidence type="ECO:0000313" key="2">
    <source>
        <dbReference type="EMBL" id="THH26453.1"/>
    </source>
</evidence>
<dbReference type="PANTHER" id="PTHR33099">
    <property type="entry name" value="FE2OG DIOXYGENASE DOMAIN-CONTAINING PROTEIN"/>
    <property type="match status" value="1"/>
</dbReference>
<dbReference type="Gene3D" id="2.60.120.620">
    <property type="entry name" value="q2cbj1_9rhob like domain"/>
    <property type="match status" value="1"/>
</dbReference>
<evidence type="ECO:0000259" key="1">
    <source>
        <dbReference type="Pfam" id="PF13640"/>
    </source>
</evidence>
<gene>
    <name evidence="2" type="ORF">EUX98_g7738</name>
</gene>
<comment type="caution">
    <text evidence="2">The sequence shown here is derived from an EMBL/GenBank/DDBJ whole genome shotgun (WGS) entry which is preliminary data.</text>
</comment>
<dbReference type="EMBL" id="SGPM01000347">
    <property type="protein sequence ID" value="THH26453.1"/>
    <property type="molecule type" value="Genomic_DNA"/>
</dbReference>
<evidence type="ECO:0000313" key="3">
    <source>
        <dbReference type="Proteomes" id="UP000308730"/>
    </source>
</evidence>
<accession>A0A4V6S1R8</accession>
<dbReference type="PANTHER" id="PTHR33099:SF7">
    <property type="entry name" value="MYND-TYPE DOMAIN-CONTAINING PROTEIN"/>
    <property type="match status" value="1"/>
</dbReference>